<keyword evidence="2" id="KW-0472">Membrane</keyword>
<feature type="compositionally biased region" description="Low complexity" evidence="1">
    <location>
        <begin position="102"/>
        <end position="111"/>
    </location>
</feature>
<keyword evidence="3" id="KW-1185">Reference proteome</keyword>
<feature type="transmembrane region" description="Helical" evidence="2">
    <location>
        <begin position="16"/>
        <end position="38"/>
    </location>
</feature>
<gene>
    <name evidence="4" type="primary">LOC111480689</name>
</gene>
<reference evidence="4" key="1">
    <citation type="submission" date="2025-08" db="UniProtKB">
        <authorList>
            <consortium name="RefSeq"/>
        </authorList>
    </citation>
    <scope>IDENTIFICATION</scope>
    <source>
        <tissue evidence="4">Young leaves</tissue>
    </source>
</reference>
<dbReference type="OrthoDB" id="1727102at2759"/>
<evidence type="ECO:0000313" key="4">
    <source>
        <dbReference type="RefSeq" id="XP_022981623.1"/>
    </source>
</evidence>
<dbReference type="RefSeq" id="XP_022981623.1">
    <property type="nucleotide sequence ID" value="XM_023125855.1"/>
</dbReference>
<keyword evidence="2" id="KW-1133">Transmembrane helix</keyword>
<sequence length="182" mass="20760">MADQNNNQTLQKVTKLLFSISLLSFFFTLPSWLFHSPILDSSNQPIDKNFMFLLCNGLLVFLAKYSGLFKSLSTSQPNYDAFSVYELDSLSPPTMLEDEKQTTVSTTTITTTREKNDESEEKTISISEIGDDEVEEDDDRTGDEEGNDDALNDEELNRKFDEFIKRMKEEIIDDAQKTLVVV</sequence>
<feature type="transmembrane region" description="Helical" evidence="2">
    <location>
        <begin position="50"/>
        <end position="69"/>
    </location>
</feature>
<dbReference type="Proteomes" id="UP000504608">
    <property type="component" value="Unplaced"/>
</dbReference>
<keyword evidence="2" id="KW-0812">Transmembrane</keyword>
<accession>A0A6J1J2L4</accession>
<dbReference type="GeneID" id="111480689"/>
<name>A0A6J1J2L4_CUCMA</name>
<evidence type="ECO:0000313" key="3">
    <source>
        <dbReference type="Proteomes" id="UP000504608"/>
    </source>
</evidence>
<feature type="region of interest" description="Disordered" evidence="1">
    <location>
        <begin position="95"/>
        <end position="154"/>
    </location>
</feature>
<dbReference type="PANTHER" id="PTHR34947:SF2">
    <property type="entry name" value="TRANSMEMBRANE PROTEIN"/>
    <property type="match status" value="1"/>
</dbReference>
<organism evidence="3 4">
    <name type="scientific">Cucurbita maxima</name>
    <name type="common">Pumpkin</name>
    <name type="synonym">Winter squash</name>
    <dbReference type="NCBI Taxonomy" id="3661"/>
    <lineage>
        <taxon>Eukaryota</taxon>
        <taxon>Viridiplantae</taxon>
        <taxon>Streptophyta</taxon>
        <taxon>Embryophyta</taxon>
        <taxon>Tracheophyta</taxon>
        <taxon>Spermatophyta</taxon>
        <taxon>Magnoliopsida</taxon>
        <taxon>eudicotyledons</taxon>
        <taxon>Gunneridae</taxon>
        <taxon>Pentapetalae</taxon>
        <taxon>rosids</taxon>
        <taxon>fabids</taxon>
        <taxon>Cucurbitales</taxon>
        <taxon>Cucurbitaceae</taxon>
        <taxon>Cucurbiteae</taxon>
        <taxon>Cucurbita</taxon>
    </lineage>
</organism>
<evidence type="ECO:0000256" key="1">
    <source>
        <dbReference type="SAM" id="MobiDB-lite"/>
    </source>
</evidence>
<proteinExistence type="predicted"/>
<feature type="compositionally biased region" description="Acidic residues" evidence="1">
    <location>
        <begin position="129"/>
        <end position="154"/>
    </location>
</feature>
<dbReference type="PANTHER" id="PTHR34947">
    <property type="entry name" value="TRANSMEMBRANE PROTEIN"/>
    <property type="match status" value="1"/>
</dbReference>
<evidence type="ECO:0000256" key="2">
    <source>
        <dbReference type="SAM" id="Phobius"/>
    </source>
</evidence>
<protein>
    <submittedName>
        <fullName evidence="4">Uncharacterized protein LOC111480689</fullName>
    </submittedName>
</protein>
<dbReference type="KEGG" id="cmax:111480689"/>
<dbReference type="AlphaFoldDB" id="A0A6J1J2L4"/>